<dbReference type="GeneTree" id="ENSGT01030000234583"/>
<keyword evidence="3" id="KW-0862">Zinc</keyword>
<reference evidence="8" key="1">
    <citation type="submission" date="2025-08" db="UniProtKB">
        <authorList>
            <consortium name="Ensembl"/>
        </authorList>
    </citation>
    <scope>IDENTIFICATION</scope>
</reference>
<dbReference type="InterPro" id="IPR001870">
    <property type="entry name" value="B30.2/SPRY"/>
</dbReference>
<keyword evidence="9" id="KW-1185">Reference proteome</keyword>
<evidence type="ECO:0000256" key="1">
    <source>
        <dbReference type="ARBA" id="ARBA00022723"/>
    </source>
</evidence>
<dbReference type="PROSITE" id="PS50119">
    <property type="entry name" value="ZF_BBOX"/>
    <property type="match status" value="1"/>
</dbReference>
<dbReference type="GO" id="GO:0005737">
    <property type="term" value="C:cytoplasm"/>
    <property type="evidence" value="ECO:0007669"/>
    <property type="project" value="UniProtKB-ARBA"/>
</dbReference>
<dbReference type="InterPro" id="IPR043136">
    <property type="entry name" value="B30.2/SPRY_sf"/>
</dbReference>
<dbReference type="Gene3D" id="3.30.160.60">
    <property type="entry name" value="Classic Zinc Finger"/>
    <property type="match status" value="1"/>
</dbReference>
<organism evidence="8 9">
    <name type="scientific">Sander lucioperca</name>
    <name type="common">Pike-perch</name>
    <name type="synonym">Perca lucioperca</name>
    <dbReference type="NCBI Taxonomy" id="283035"/>
    <lineage>
        <taxon>Eukaryota</taxon>
        <taxon>Metazoa</taxon>
        <taxon>Chordata</taxon>
        <taxon>Craniata</taxon>
        <taxon>Vertebrata</taxon>
        <taxon>Euteleostomi</taxon>
        <taxon>Actinopterygii</taxon>
        <taxon>Neopterygii</taxon>
        <taxon>Teleostei</taxon>
        <taxon>Neoteleostei</taxon>
        <taxon>Acanthomorphata</taxon>
        <taxon>Eupercaria</taxon>
        <taxon>Perciformes</taxon>
        <taxon>Percoidei</taxon>
        <taxon>Percidae</taxon>
        <taxon>Luciopercinae</taxon>
        <taxon>Sander</taxon>
    </lineage>
</organism>
<dbReference type="GO" id="GO:0008270">
    <property type="term" value="F:zinc ion binding"/>
    <property type="evidence" value="ECO:0007669"/>
    <property type="project" value="UniProtKB-KW"/>
</dbReference>
<dbReference type="Pfam" id="PF13765">
    <property type="entry name" value="PRY"/>
    <property type="match status" value="1"/>
</dbReference>
<keyword evidence="5" id="KW-0175">Coiled coil</keyword>
<evidence type="ECO:0000256" key="2">
    <source>
        <dbReference type="ARBA" id="ARBA00022771"/>
    </source>
</evidence>
<keyword evidence="1" id="KW-0479">Metal-binding</keyword>
<dbReference type="SMART" id="SM00449">
    <property type="entry name" value="SPRY"/>
    <property type="match status" value="1"/>
</dbReference>
<evidence type="ECO:0000313" key="8">
    <source>
        <dbReference type="Ensembl" id="ENSSLUP00000031126.1"/>
    </source>
</evidence>
<dbReference type="Gene3D" id="2.60.120.920">
    <property type="match status" value="1"/>
</dbReference>
<dbReference type="SUPFAM" id="SSF49899">
    <property type="entry name" value="Concanavalin A-like lectins/glucanases"/>
    <property type="match status" value="1"/>
</dbReference>
<name>A0A8C9Z3D3_SANLU</name>
<accession>A0A8C9Z3D3</accession>
<evidence type="ECO:0000256" key="3">
    <source>
        <dbReference type="ARBA" id="ARBA00022833"/>
    </source>
</evidence>
<evidence type="ECO:0000259" key="6">
    <source>
        <dbReference type="PROSITE" id="PS50119"/>
    </source>
</evidence>
<reference evidence="8" key="2">
    <citation type="submission" date="2025-09" db="UniProtKB">
        <authorList>
            <consortium name="Ensembl"/>
        </authorList>
    </citation>
    <scope>IDENTIFICATION</scope>
</reference>
<dbReference type="Pfam" id="PF00622">
    <property type="entry name" value="SPRY"/>
    <property type="match status" value="1"/>
</dbReference>
<dbReference type="InterPro" id="IPR000315">
    <property type="entry name" value="Znf_B-box"/>
</dbReference>
<evidence type="ECO:0000259" key="7">
    <source>
        <dbReference type="PROSITE" id="PS50188"/>
    </source>
</evidence>
<dbReference type="SMART" id="SM00589">
    <property type="entry name" value="PRY"/>
    <property type="match status" value="1"/>
</dbReference>
<feature type="coiled-coil region" evidence="5">
    <location>
        <begin position="49"/>
        <end position="76"/>
    </location>
</feature>
<proteinExistence type="predicted"/>
<dbReference type="InterPro" id="IPR013320">
    <property type="entry name" value="ConA-like_dom_sf"/>
</dbReference>
<dbReference type="AlphaFoldDB" id="A0A8C9Z3D3"/>
<dbReference type="PANTHER" id="PTHR25465">
    <property type="entry name" value="B-BOX DOMAIN CONTAINING"/>
    <property type="match status" value="1"/>
</dbReference>
<keyword evidence="2 4" id="KW-0863">Zinc-finger</keyword>
<dbReference type="Proteomes" id="UP000694568">
    <property type="component" value="Unplaced"/>
</dbReference>
<evidence type="ECO:0000256" key="4">
    <source>
        <dbReference type="PROSITE-ProRule" id="PRU00024"/>
    </source>
</evidence>
<evidence type="ECO:0008006" key="10">
    <source>
        <dbReference type="Google" id="ProtNLM"/>
    </source>
</evidence>
<protein>
    <recommendedName>
        <fullName evidence="10">B30.2/SPRY domain-containing protein</fullName>
    </recommendedName>
</protein>
<dbReference type="Pfam" id="PF00643">
    <property type="entry name" value="zf-B_box"/>
    <property type="match status" value="1"/>
</dbReference>
<dbReference type="InterPro" id="IPR051051">
    <property type="entry name" value="E3_ubiq-ligase_TRIM/RNF"/>
</dbReference>
<dbReference type="Ensembl" id="ENSSLUT00000032120.1">
    <property type="protein sequence ID" value="ENSSLUP00000031126.1"/>
    <property type="gene ID" value="ENSSLUG00000013919.1"/>
</dbReference>
<feature type="coiled-coil region" evidence="5">
    <location>
        <begin position="109"/>
        <end position="155"/>
    </location>
</feature>
<feature type="domain" description="B box-type" evidence="6">
    <location>
        <begin position="8"/>
        <end position="48"/>
    </location>
</feature>
<dbReference type="CDD" id="cd16040">
    <property type="entry name" value="SPRY_PRY_SNTX"/>
    <property type="match status" value="1"/>
</dbReference>
<dbReference type="SUPFAM" id="SSF57845">
    <property type="entry name" value="B-box zinc-binding domain"/>
    <property type="match status" value="1"/>
</dbReference>
<dbReference type="InterPro" id="IPR003877">
    <property type="entry name" value="SPRY_dom"/>
</dbReference>
<evidence type="ECO:0000256" key="5">
    <source>
        <dbReference type="SAM" id="Coils"/>
    </source>
</evidence>
<sequence length="404" mass="46679">LTPGENWVGLVVCDKHPQVPYLFCKDEDRVVCTVCEFSLHHGYTVVPVEQAVRDLKEQLKSDLQSLQDKRDKHRRVKKTYDEINQHSKKQLLSTESQIRAEFNKLHQFLKEEEESRLAALREEEKQREKTVSREVKRIQEQISSLSDSISAVEADLKKDRVPFLSSYKASQSRARVQCSLSDPQLLSGALTDVAKHLGNLSFRIMNNLRLYCVLFFPSDVCELELDTNTLHRRLKLSKNSRMVTYVREEYQSHADHPDRFDWWPQLLCRDGLTGRCYWEVVWRGRVHISVSYRGIRRRGDSKECVFGGNDHSWSLVCADDNGYSVYHSDRETSIPSPSSSSSSPSSVSHRVAVYVDCPAGTLSFYRVSSDSLIHLHTFNTTFTDPLYPGFGFWVFEPFFVWPLT</sequence>
<dbReference type="InterPro" id="IPR006574">
    <property type="entry name" value="PRY"/>
</dbReference>
<feature type="domain" description="B30.2/SPRY" evidence="7">
    <location>
        <begin position="203"/>
        <end position="404"/>
    </location>
</feature>
<evidence type="ECO:0000313" key="9">
    <source>
        <dbReference type="Proteomes" id="UP000694568"/>
    </source>
</evidence>
<dbReference type="PANTHER" id="PTHR25465:SF5">
    <property type="entry name" value="E3 UBIQUITIN_ISG15 LIGASE TRIM25-RELATED"/>
    <property type="match status" value="1"/>
</dbReference>
<dbReference type="PROSITE" id="PS50188">
    <property type="entry name" value="B302_SPRY"/>
    <property type="match status" value="1"/>
</dbReference>